<reference evidence="2 3" key="1">
    <citation type="journal article" date="2016" name="Mol. Biol. Evol.">
        <title>Comparative Genomics of Early-Diverging Mushroom-Forming Fungi Provides Insights into the Origins of Lignocellulose Decay Capabilities.</title>
        <authorList>
            <person name="Nagy L.G."/>
            <person name="Riley R."/>
            <person name="Tritt A."/>
            <person name="Adam C."/>
            <person name="Daum C."/>
            <person name="Floudas D."/>
            <person name="Sun H."/>
            <person name="Yadav J.S."/>
            <person name="Pangilinan J."/>
            <person name="Larsson K.H."/>
            <person name="Matsuura K."/>
            <person name="Barry K."/>
            <person name="Labutti K."/>
            <person name="Kuo R."/>
            <person name="Ohm R.A."/>
            <person name="Bhattacharya S.S."/>
            <person name="Shirouzu T."/>
            <person name="Yoshinaga Y."/>
            <person name="Martin F.M."/>
            <person name="Grigoriev I.V."/>
            <person name="Hibbett D.S."/>
        </authorList>
    </citation>
    <scope>NUCLEOTIDE SEQUENCE [LARGE SCALE GENOMIC DNA]</scope>
    <source>
        <strain evidence="2 3">CBS 109695</strain>
    </source>
</reference>
<protein>
    <submittedName>
        <fullName evidence="2">Uncharacterized protein</fullName>
    </submittedName>
</protein>
<proteinExistence type="predicted"/>
<keyword evidence="1" id="KW-1133">Transmembrane helix</keyword>
<evidence type="ECO:0000313" key="3">
    <source>
        <dbReference type="Proteomes" id="UP000076532"/>
    </source>
</evidence>
<keyword evidence="1" id="KW-0472">Membrane</keyword>
<keyword evidence="3" id="KW-1185">Reference proteome</keyword>
<name>A0A166EFX2_9AGAM</name>
<accession>A0A166EFX2</accession>
<dbReference type="AlphaFoldDB" id="A0A166EFX2"/>
<feature type="transmembrane region" description="Helical" evidence="1">
    <location>
        <begin position="21"/>
        <end position="39"/>
    </location>
</feature>
<sequence length="100" mass="10913">MTTHGLPVKLTTTNRCTSRRLIALFPLCAAFLYIFLPAFSARGTPPYPTSGSSGMSRAYSNASSAKNVCSVHQIGKTAVYKTIQMARWLHMAPGRSCMRV</sequence>
<evidence type="ECO:0000256" key="1">
    <source>
        <dbReference type="SAM" id="Phobius"/>
    </source>
</evidence>
<gene>
    <name evidence="2" type="ORF">FIBSPDRAFT_866912</name>
</gene>
<dbReference type="EMBL" id="KV417601">
    <property type="protein sequence ID" value="KZP15726.1"/>
    <property type="molecule type" value="Genomic_DNA"/>
</dbReference>
<organism evidence="2 3">
    <name type="scientific">Athelia psychrophila</name>
    <dbReference type="NCBI Taxonomy" id="1759441"/>
    <lineage>
        <taxon>Eukaryota</taxon>
        <taxon>Fungi</taxon>
        <taxon>Dikarya</taxon>
        <taxon>Basidiomycota</taxon>
        <taxon>Agaricomycotina</taxon>
        <taxon>Agaricomycetes</taxon>
        <taxon>Agaricomycetidae</taxon>
        <taxon>Atheliales</taxon>
        <taxon>Atheliaceae</taxon>
        <taxon>Athelia</taxon>
    </lineage>
</organism>
<keyword evidence="1" id="KW-0812">Transmembrane</keyword>
<dbReference type="Proteomes" id="UP000076532">
    <property type="component" value="Unassembled WGS sequence"/>
</dbReference>
<evidence type="ECO:0000313" key="2">
    <source>
        <dbReference type="EMBL" id="KZP15726.1"/>
    </source>
</evidence>